<evidence type="ECO:0000313" key="15">
    <source>
        <dbReference type="Proteomes" id="UP001148299"/>
    </source>
</evidence>
<feature type="region of interest" description="Disordered" evidence="12">
    <location>
        <begin position="1"/>
        <end position="21"/>
    </location>
</feature>
<dbReference type="InterPro" id="IPR018060">
    <property type="entry name" value="HTH_AraC"/>
</dbReference>
<dbReference type="SUPFAM" id="SSF46689">
    <property type="entry name" value="Homeodomain-like"/>
    <property type="match status" value="1"/>
</dbReference>
<proteinExistence type="predicted"/>
<evidence type="ECO:0000256" key="2">
    <source>
        <dbReference type="ARBA" id="ARBA00022603"/>
    </source>
</evidence>
<evidence type="ECO:0000256" key="4">
    <source>
        <dbReference type="ARBA" id="ARBA00022723"/>
    </source>
</evidence>
<evidence type="ECO:0000256" key="11">
    <source>
        <dbReference type="ARBA" id="ARBA00023204"/>
    </source>
</evidence>
<keyword evidence="3" id="KW-0808">Transferase</keyword>
<organism evidence="14 15">
    <name type="scientific">Penicillium brevicompactum</name>
    <dbReference type="NCBI Taxonomy" id="5074"/>
    <lineage>
        <taxon>Eukaryota</taxon>
        <taxon>Fungi</taxon>
        <taxon>Dikarya</taxon>
        <taxon>Ascomycota</taxon>
        <taxon>Pezizomycotina</taxon>
        <taxon>Eurotiomycetes</taxon>
        <taxon>Eurotiomycetidae</taxon>
        <taxon>Eurotiales</taxon>
        <taxon>Aspergillaceae</taxon>
        <taxon>Penicillium</taxon>
    </lineage>
</organism>
<dbReference type="InterPro" id="IPR018062">
    <property type="entry name" value="HTH_AraC-typ_CS"/>
</dbReference>
<dbReference type="InterPro" id="IPR009057">
    <property type="entry name" value="Homeodomain-like_sf"/>
</dbReference>
<dbReference type="PROSITE" id="PS01124">
    <property type="entry name" value="HTH_ARAC_FAMILY_2"/>
    <property type="match status" value="1"/>
</dbReference>
<dbReference type="InterPro" id="IPR004026">
    <property type="entry name" value="Ada_DNA_repair_Zn-bd"/>
</dbReference>
<dbReference type="SUPFAM" id="SSF57884">
    <property type="entry name" value="Ada DNA repair protein, N-terminal domain (N-Ada 10)"/>
    <property type="match status" value="1"/>
</dbReference>
<dbReference type="GO" id="GO:0032259">
    <property type="term" value="P:methylation"/>
    <property type="evidence" value="ECO:0007669"/>
    <property type="project" value="UniProtKB-KW"/>
</dbReference>
<reference evidence="14" key="1">
    <citation type="submission" date="2022-12" db="EMBL/GenBank/DDBJ databases">
        <authorList>
            <person name="Petersen C."/>
        </authorList>
    </citation>
    <scope>NUCLEOTIDE SEQUENCE</scope>
    <source>
        <strain evidence="14">IBT 35675</strain>
    </source>
</reference>
<evidence type="ECO:0000256" key="8">
    <source>
        <dbReference type="ARBA" id="ARBA00023125"/>
    </source>
</evidence>
<dbReference type="Proteomes" id="UP001148299">
    <property type="component" value="Unassembled WGS sequence"/>
</dbReference>
<dbReference type="PROSITE" id="PS00041">
    <property type="entry name" value="HTH_ARAC_FAMILY_1"/>
    <property type="match status" value="1"/>
</dbReference>
<accession>A0A9W9UPM6</accession>
<evidence type="ECO:0000313" key="14">
    <source>
        <dbReference type="EMBL" id="KAJ5350096.1"/>
    </source>
</evidence>
<keyword evidence="4" id="KW-0479">Metal-binding</keyword>
<gene>
    <name evidence="14" type="ORF">N7541_007823</name>
</gene>
<dbReference type="Gene3D" id="3.40.10.10">
    <property type="entry name" value="DNA Methylphosphotriester Repair Domain"/>
    <property type="match status" value="1"/>
</dbReference>
<evidence type="ECO:0000256" key="6">
    <source>
        <dbReference type="ARBA" id="ARBA00022833"/>
    </source>
</evidence>
<keyword evidence="11" id="KW-0234">DNA repair</keyword>
<keyword evidence="8" id="KW-0238">DNA-binding</keyword>
<evidence type="ECO:0000256" key="1">
    <source>
        <dbReference type="ARBA" id="ARBA00001947"/>
    </source>
</evidence>
<name>A0A9W9UPM6_PENBR</name>
<dbReference type="GO" id="GO:0003700">
    <property type="term" value="F:DNA-binding transcription factor activity"/>
    <property type="evidence" value="ECO:0007669"/>
    <property type="project" value="InterPro"/>
</dbReference>
<feature type="domain" description="HTH araC/xylS-type" evidence="13">
    <location>
        <begin position="100"/>
        <end position="148"/>
    </location>
</feature>
<evidence type="ECO:0000256" key="12">
    <source>
        <dbReference type="SAM" id="MobiDB-lite"/>
    </source>
</evidence>
<sequence length="256" mass="27339">MPTRSQTQQIPRLSAAAPSNTERWQAITTRDATVNTFVYAVLTTKIYCRPSCPARLARRANVQFYDTPTQAEKAGFRACKRCRPHSGTAAQSNPQLAVVERACESIRNSLAAGLKPTLGVLATQAGLTPSHFHRVFKKHVGVTPGQYIGSLGQSNLCSLESPGTDTGDVEVLQLPPSGSGHANGGTLDLLDGAGGKGASWSAWMAGMILMPCLHLRAKFGCLKGRLIRVFFCLLIDGFSLRTVLVNGGGMEKGLEL</sequence>
<reference evidence="14" key="2">
    <citation type="journal article" date="2023" name="IMA Fungus">
        <title>Comparative genomic study of the Penicillium genus elucidates a diverse pangenome and 15 lateral gene transfer events.</title>
        <authorList>
            <person name="Petersen C."/>
            <person name="Sorensen T."/>
            <person name="Nielsen M.R."/>
            <person name="Sondergaard T.E."/>
            <person name="Sorensen J.L."/>
            <person name="Fitzpatrick D.A."/>
            <person name="Frisvad J.C."/>
            <person name="Nielsen K.L."/>
        </authorList>
    </citation>
    <scope>NUCLEOTIDE SEQUENCE</scope>
    <source>
        <strain evidence="14">IBT 35675</strain>
    </source>
</reference>
<evidence type="ECO:0000256" key="5">
    <source>
        <dbReference type="ARBA" id="ARBA00022763"/>
    </source>
</evidence>
<keyword evidence="7" id="KW-0805">Transcription regulation</keyword>
<keyword evidence="10" id="KW-0804">Transcription</keyword>
<dbReference type="GO" id="GO:0008270">
    <property type="term" value="F:zinc ion binding"/>
    <property type="evidence" value="ECO:0007669"/>
    <property type="project" value="InterPro"/>
</dbReference>
<dbReference type="Gene3D" id="1.10.10.60">
    <property type="entry name" value="Homeodomain-like"/>
    <property type="match status" value="1"/>
</dbReference>
<dbReference type="AlphaFoldDB" id="A0A9W9UPM6"/>
<keyword evidence="2" id="KW-0489">Methyltransferase</keyword>
<evidence type="ECO:0000256" key="7">
    <source>
        <dbReference type="ARBA" id="ARBA00023015"/>
    </source>
</evidence>
<keyword evidence="6" id="KW-0862">Zinc</keyword>
<keyword evidence="9" id="KW-0010">Activator</keyword>
<comment type="cofactor">
    <cofactor evidence="1">
        <name>Zn(2+)</name>
        <dbReference type="ChEBI" id="CHEBI:29105"/>
    </cofactor>
</comment>
<dbReference type="InterPro" id="IPR035451">
    <property type="entry name" value="Ada-like_dom_sf"/>
</dbReference>
<dbReference type="GO" id="GO:0006281">
    <property type="term" value="P:DNA repair"/>
    <property type="evidence" value="ECO:0007669"/>
    <property type="project" value="UniProtKB-KW"/>
</dbReference>
<evidence type="ECO:0000256" key="3">
    <source>
        <dbReference type="ARBA" id="ARBA00022679"/>
    </source>
</evidence>
<dbReference type="GO" id="GO:0008168">
    <property type="term" value="F:methyltransferase activity"/>
    <property type="evidence" value="ECO:0007669"/>
    <property type="project" value="UniProtKB-KW"/>
</dbReference>
<comment type="caution">
    <text evidence="14">The sequence shown here is derived from an EMBL/GenBank/DDBJ whole genome shotgun (WGS) entry which is preliminary data.</text>
</comment>
<dbReference type="EMBL" id="JAPZBR010000006">
    <property type="protein sequence ID" value="KAJ5350096.1"/>
    <property type="molecule type" value="Genomic_DNA"/>
</dbReference>
<dbReference type="Pfam" id="PF02805">
    <property type="entry name" value="Ada_Zn_binding"/>
    <property type="match status" value="1"/>
</dbReference>
<keyword evidence="5" id="KW-0227">DNA damage</keyword>
<dbReference type="Pfam" id="PF00165">
    <property type="entry name" value="HTH_AraC"/>
    <property type="match status" value="1"/>
</dbReference>
<protein>
    <recommendedName>
        <fullName evidence="13">HTH araC/xylS-type domain-containing protein</fullName>
    </recommendedName>
</protein>
<evidence type="ECO:0000256" key="10">
    <source>
        <dbReference type="ARBA" id="ARBA00023163"/>
    </source>
</evidence>
<evidence type="ECO:0000256" key="9">
    <source>
        <dbReference type="ARBA" id="ARBA00023159"/>
    </source>
</evidence>
<keyword evidence="15" id="KW-1185">Reference proteome</keyword>
<evidence type="ECO:0000259" key="13">
    <source>
        <dbReference type="PROSITE" id="PS01124"/>
    </source>
</evidence>
<dbReference type="GO" id="GO:0043565">
    <property type="term" value="F:sequence-specific DNA binding"/>
    <property type="evidence" value="ECO:0007669"/>
    <property type="project" value="InterPro"/>
</dbReference>